<keyword evidence="1" id="KW-1133">Transmembrane helix</keyword>
<dbReference type="EMBL" id="LR881469">
    <property type="protein sequence ID" value="CAD5327034.1"/>
    <property type="molecule type" value="Genomic_DNA"/>
</dbReference>
<evidence type="ECO:0000313" key="2">
    <source>
        <dbReference type="EMBL" id="CAD5327034.1"/>
    </source>
</evidence>
<gene>
    <name evidence="2" type="ORF">AT9943_LOCUS14755</name>
</gene>
<dbReference type="Proteomes" id="UP000516314">
    <property type="component" value="Chromosome 4"/>
</dbReference>
<organism evidence="2 3">
    <name type="scientific">Arabidopsis thaliana</name>
    <name type="common">Mouse-ear cress</name>
    <dbReference type="NCBI Taxonomy" id="3702"/>
    <lineage>
        <taxon>Eukaryota</taxon>
        <taxon>Viridiplantae</taxon>
        <taxon>Streptophyta</taxon>
        <taxon>Embryophyta</taxon>
        <taxon>Tracheophyta</taxon>
        <taxon>Spermatophyta</taxon>
        <taxon>Magnoliopsida</taxon>
        <taxon>eudicotyledons</taxon>
        <taxon>Gunneridae</taxon>
        <taxon>Pentapetalae</taxon>
        <taxon>rosids</taxon>
        <taxon>malvids</taxon>
        <taxon>Brassicales</taxon>
        <taxon>Brassicaceae</taxon>
        <taxon>Camelineae</taxon>
        <taxon>Arabidopsis</taxon>
    </lineage>
</organism>
<evidence type="ECO:0000256" key="1">
    <source>
        <dbReference type="SAM" id="Phobius"/>
    </source>
</evidence>
<evidence type="ECO:0000313" key="3">
    <source>
        <dbReference type="Proteomes" id="UP000516314"/>
    </source>
</evidence>
<feature type="transmembrane region" description="Helical" evidence="1">
    <location>
        <begin position="60"/>
        <end position="82"/>
    </location>
</feature>
<keyword evidence="1" id="KW-0812">Transmembrane</keyword>
<feature type="transmembrane region" description="Helical" evidence="1">
    <location>
        <begin position="141"/>
        <end position="165"/>
    </location>
</feature>
<protein>
    <submittedName>
        <fullName evidence="2">(thale cress) hypothetical protein</fullName>
    </submittedName>
</protein>
<proteinExistence type="predicted"/>
<reference evidence="2 3" key="1">
    <citation type="submission" date="2020-09" db="EMBL/GenBank/DDBJ databases">
        <authorList>
            <person name="Ashkenazy H."/>
        </authorList>
    </citation>
    <scope>NUCLEOTIDE SEQUENCE [LARGE SCALE GENOMIC DNA]</scope>
    <source>
        <strain evidence="3">cv. Cdm-0</strain>
    </source>
</reference>
<sequence length="268" mass="29969">MAVTASVRAACFFCDTSTSPPLPIPQVHSSSSSSDSSNLEHHQILVELVAWVLWNVGLEFLLALVAFGSTFVLSCGTYIVLLRSFTAVCRFCSNIAMSMFALMAFSILCWQLGKRTHFISNLLVNMVHLDFHSPHFFLKEFIILPNTSLLFSGIVIGSFMLKAFLFGAKARMSISPHLDSTRLVIEVGLLLDWELTLSDHFNSETVLPCIEVPNRLVLIWDMLPHLGIHCLFVFPKVPLDWSGLDDQAFPSFLKSFGSSCFEFAWLLL</sequence>
<feature type="transmembrane region" description="Helical" evidence="1">
    <location>
        <begin position="94"/>
        <end position="113"/>
    </location>
</feature>
<name>A0A7G2EUS0_ARATH</name>
<keyword evidence="1" id="KW-0472">Membrane</keyword>
<dbReference type="AlphaFoldDB" id="A0A7G2EUS0"/>
<accession>A0A7G2EUS0</accession>